<dbReference type="SUPFAM" id="SSF54495">
    <property type="entry name" value="UBC-like"/>
    <property type="match status" value="1"/>
</dbReference>
<dbReference type="Pfam" id="PF01485">
    <property type="entry name" value="IBR"/>
    <property type="match status" value="1"/>
</dbReference>
<sequence>MNMNLEEQEDELLALESIFDSDEFVRNEFSGEIRVSPDLPVDFNVVLKHGETQRQYVISFLPPLLLTFELPVDYPSSSPPSFTLTCTWLTPSQLASLKARLIELHQATGGAVVLFSWIQFLREDALKLLNIQNLLELPSDQISSVPEKRDQRDPEPEDNYTQKSEPTDVSDLCGPADCILVNSSAAAKSADTHGADRNDLTSPFIQSSLNSEFTDPKALTSNDLSKSELLPSVESVQISQEDGSASASSSSNLQGPSEATPRPVQPKAISLNSGDIVSGISLTPSQKLLSQILIYNAEQKRRAFATTVFACGVCYTDWLGSECVQLFECGHVFCRACLGDFCKVRIAEGNVRGVACPEVGCSATPTPAQVNNLVGEELFSRYDRLLLQSTLDHMSDVMYCPRSSCASPVISEKSSGVAICSVCSFAFCVDCKKTYHGSNKCYEDKSKTKVEDFLNFPQTEEGMKALLDDYSSGSKERRRLLKSRYGRKILDGLESNLNEKWKSENTKACPHCFSPIQKDGGCNFMQCTWCQHPFYWTD</sequence>
<evidence type="ECO:0000256" key="9">
    <source>
        <dbReference type="PROSITE-ProRule" id="PRU00175"/>
    </source>
</evidence>
<dbReference type="InterPro" id="IPR017907">
    <property type="entry name" value="Znf_RING_CS"/>
</dbReference>
<evidence type="ECO:0000256" key="7">
    <source>
        <dbReference type="ARBA" id="ARBA00022786"/>
    </source>
</evidence>
<dbReference type="OrthoDB" id="1431934at2759"/>
<dbReference type="InParanoid" id="A0A2I4CKD1"/>
<dbReference type="InterPro" id="IPR006575">
    <property type="entry name" value="RWD_dom"/>
</dbReference>
<keyword evidence="5" id="KW-0677">Repeat</keyword>
<dbReference type="EC" id="2.3.2.31" evidence="2"/>
<evidence type="ECO:0000259" key="13">
    <source>
        <dbReference type="PROSITE" id="PS51873"/>
    </source>
</evidence>
<dbReference type="AlphaFoldDB" id="A0A2I4CKD1"/>
<feature type="domain" description="RING-type" evidence="11">
    <location>
        <begin position="311"/>
        <end position="357"/>
    </location>
</feature>
<dbReference type="CDD" id="cd23820">
    <property type="entry name" value="RWD_RNF14"/>
    <property type="match status" value="1"/>
</dbReference>
<dbReference type="InterPro" id="IPR031127">
    <property type="entry name" value="E3_UB_ligase_RBR"/>
</dbReference>
<dbReference type="InterPro" id="IPR001841">
    <property type="entry name" value="Znf_RING"/>
</dbReference>
<dbReference type="PROSITE" id="PS50089">
    <property type="entry name" value="ZF_RING_2"/>
    <property type="match status" value="1"/>
</dbReference>
<dbReference type="Pfam" id="PF05773">
    <property type="entry name" value="RWD"/>
    <property type="match status" value="1"/>
</dbReference>
<feature type="region of interest" description="Disordered" evidence="10">
    <location>
        <begin position="142"/>
        <end position="169"/>
    </location>
</feature>
<evidence type="ECO:0000259" key="12">
    <source>
        <dbReference type="PROSITE" id="PS50908"/>
    </source>
</evidence>
<dbReference type="PANTHER" id="PTHR11685">
    <property type="entry name" value="RBR FAMILY RING FINGER AND IBR DOMAIN-CONTAINING"/>
    <property type="match status" value="1"/>
</dbReference>
<dbReference type="Pfam" id="PF22191">
    <property type="entry name" value="IBR_1"/>
    <property type="match status" value="1"/>
</dbReference>
<dbReference type="Gene3D" id="3.30.40.10">
    <property type="entry name" value="Zinc/RING finger domain, C3HC4 (zinc finger)"/>
    <property type="match status" value="1"/>
</dbReference>
<evidence type="ECO:0000256" key="6">
    <source>
        <dbReference type="ARBA" id="ARBA00022771"/>
    </source>
</evidence>
<evidence type="ECO:0000313" key="14">
    <source>
        <dbReference type="Proteomes" id="UP000192220"/>
    </source>
</evidence>
<name>A0A2I4CKD1_AUSLI</name>
<dbReference type="Proteomes" id="UP000192220">
    <property type="component" value="Unplaced"/>
</dbReference>
<dbReference type="Gene3D" id="1.20.120.1750">
    <property type="match status" value="1"/>
</dbReference>
<protein>
    <recommendedName>
        <fullName evidence="2">RBR-type E3 ubiquitin transferase</fullName>
        <ecNumber evidence="2">2.3.2.31</ecNumber>
    </recommendedName>
</protein>
<dbReference type="KEGG" id="alim:106529544"/>
<dbReference type="SMART" id="SM00647">
    <property type="entry name" value="IBR"/>
    <property type="match status" value="1"/>
</dbReference>
<keyword evidence="14" id="KW-1185">Reference proteome</keyword>
<evidence type="ECO:0000256" key="2">
    <source>
        <dbReference type="ARBA" id="ARBA00012251"/>
    </source>
</evidence>
<feature type="domain" description="RWD" evidence="12">
    <location>
        <begin position="10"/>
        <end position="128"/>
    </location>
</feature>
<evidence type="ECO:0000256" key="10">
    <source>
        <dbReference type="SAM" id="MobiDB-lite"/>
    </source>
</evidence>
<dbReference type="InterPro" id="IPR016135">
    <property type="entry name" value="UBQ-conjugating_enzyme/RWD"/>
</dbReference>
<dbReference type="PROSITE" id="PS00518">
    <property type="entry name" value="ZF_RING_1"/>
    <property type="match status" value="1"/>
</dbReference>
<dbReference type="SMART" id="SM00184">
    <property type="entry name" value="RING"/>
    <property type="match status" value="2"/>
</dbReference>
<dbReference type="CDD" id="cd16628">
    <property type="entry name" value="RING-HC_RBR_RNF14"/>
    <property type="match status" value="1"/>
</dbReference>
<dbReference type="PROSITE" id="PS50908">
    <property type="entry name" value="RWD"/>
    <property type="match status" value="1"/>
</dbReference>
<dbReference type="CDD" id="cd20341">
    <property type="entry name" value="BRcat_RBR_RNF14"/>
    <property type="match status" value="1"/>
</dbReference>
<dbReference type="PROSITE" id="PS51873">
    <property type="entry name" value="TRIAD"/>
    <property type="match status" value="1"/>
</dbReference>
<proteinExistence type="predicted"/>
<dbReference type="GO" id="GO:0016567">
    <property type="term" value="P:protein ubiquitination"/>
    <property type="evidence" value="ECO:0007669"/>
    <property type="project" value="InterPro"/>
</dbReference>
<gene>
    <name evidence="15" type="primary">LOC106529544</name>
</gene>
<evidence type="ECO:0000256" key="5">
    <source>
        <dbReference type="ARBA" id="ARBA00022737"/>
    </source>
</evidence>
<feature type="domain" description="RING-type" evidence="13">
    <location>
        <begin position="307"/>
        <end position="538"/>
    </location>
</feature>
<dbReference type="Gene3D" id="2.20.25.20">
    <property type="match status" value="1"/>
</dbReference>
<dbReference type="Gene3D" id="3.10.110.10">
    <property type="entry name" value="Ubiquitin Conjugating Enzyme"/>
    <property type="match status" value="1"/>
</dbReference>
<evidence type="ECO:0000256" key="8">
    <source>
        <dbReference type="ARBA" id="ARBA00022833"/>
    </source>
</evidence>
<feature type="region of interest" description="Disordered" evidence="10">
    <location>
        <begin position="235"/>
        <end position="266"/>
    </location>
</feature>
<dbReference type="SUPFAM" id="SSF57850">
    <property type="entry name" value="RING/U-box"/>
    <property type="match status" value="3"/>
</dbReference>
<evidence type="ECO:0000313" key="15">
    <source>
        <dbReference type="RefSeq" id="XP_013880458.1"/>
    </source>
</evidence>
<accession>A0A2I4CKD1</accession>
<dbReference type="InterPro" id="IPR002867">
    <property type="entry name" value="IBR_dom"/>
</dbReference>
<organism evidence="14 15">
    <name type="scientific">Austrofundulus limnaeus</name>
    <name type="common">Annual killifish</name>
    <dbReference type="NCBI Taxonomy" id="52670"/>
    <lineage>
        <taxon>Eukaryota</taxon>
        <taxon>Metazoa</taxon>
        <taxon>Chordata</taxon>
        <taxon>Craniata</taxon>
        <taxon>Vertebrata</taxon>
        <taxon>Euteleostomi</taxon>
        <taxon>Actinopterygii</taxon>
        <taxon>Neopterygii</taxon>
        <taxon>Teleostei</taxon>
        <taxon>Neoteleostei</taxon>
        <taxon>Acanthomorphata</taxon>
        <taxon>Ovalentaria</taxon>
        <taxon>Atherinomorphae</taxon>
        <taxon>Cyprinodontiformes</taxon>
        <taxon>Rivulidae</taxon>
        <taxon>Austrofundulus</taxon>
    </lineage>
</organism>
<dbReference type="SMART" id="SM00591">
    <property type="entry name" value="RWD"/>
    <property type="match status" value="1"/>
</dbReference>
<keyword evidence="6 9" id="KW-0863">Zinc-finger</keyword>
<dbReference type="GeneID" id="106529544"/>
<keyword evidence="4" id="KW-0479">Metal-binding</keyword>
<keyword evidence="8" id="KW-0862">Zinc</keyword>
<dbReference type="InterPro" id="IPR031128">
    <property type="entry name" value="RNF14_RING-HC_Zfn"/>
</dbReference>
<dbReference type="RefSeq" id="XP_013880458.1">
    <property type="nucleotide sequence ID" value="XM_014025004.1"/>
</dbReference>
<comment type="catalytic activity">
    <reaction evidence="1">
        <text>[E2 ubiquitin-conjugating enzyme]-S-ubiquitinyl-L-cysteine + [acceptor protein]-L-lysine = [E2 ubiquitin-conjugating enzyme]-L-cysteine + [acceptor protein]-N(6)-ubiquitinyl-L-lysine.</text>
        <dbReference type="EC" id="2.3.2.31"/>
    </reaction>
</comment>
<dbReference type="FunFam" id="3.30.40.10:FF:000137">
    <property type="entry name" value="RanBP-type and C3HC4-type zinc finger-containing protein 1"/>
    <property type="match status" value="1"/>
</dbReference>
<reference evidence="15" key="1">
    <citation type="submission" date="2025-08" db="UniProtKB">
        <authorList>
            <consortium name="RefSeq"/>
        </authorList>
    </citation>
    <scope>IDENTIFICATION</scope>
    <source>
        <strain evidence="15">Quisiro</strain>
        <tissue evidence="15">Liver</tissue>
    </source>
</reference>
<keyword evidence="3" id="KW-0808">Transferase</keyword>
<dbReference type="GO" id="GO:0008270">
    <property type="term" value="F:zinc ion binding"/>
    <property type="evidence" value="ECO:0007669"/>
    <property type="project" value="UniProtKB-KW"/>
</dbReference>
<dbReference type="InterPro" id="IPR044066">
    <property type="entry name" value="TRIAD_supradom"/>
</dbReference>
<evidence type="ECO:0000259" key="11">
    <source>
        <dbReference type="PROSITE" id="PS50089"/>
    </source>
</evidence>
<evidence type="ECO:0000256" key="1">
    <source>
        <dbReference type="ARBA" id="ARBA00001798"/>
    </source>
</evidence>
<dbReference type="GO" id="GO:0061630">
    <property type="term" value="F:ubiquitin protein ligase activity"/>
    <property type="evidence" value="ECO:0007669"/>
    <property type="project" value="UniProtKB-EC"/>
</dbReference>
<keyword evidence="7" id="KW-0833">Ubl conjugation pathway</keyword>
<evidence type="ECO:0000256" key="4">
    <source>
        <dbReference type="ARBA" id="ARBA00022723"/>
    </source>
</evidence>
<dbReference type="STRING" id="52670.A0A2I4CKD1"/>
<dbReference type="InterPro" id="IPR013083">
    <property type="entry name" value="Znf_RING/FYVE/PHD"/>
</dbReference>
<evidence type="ECO:0000256" key="3">
    <source>
        <dbReference type="ARBA" id="ARBA00022679"/>
    </source>
</evidence>